<reference evidence="2 3" key="1">
    <citation type="submission" date="2023-01" db="EMBL/GenBank/DDBJ databases">
        <title>Analysis of 21 Apiospora genomes using comparative genomics revels a genus with tremendous synthesis potential of carbohydrate active enzymes and secondary metabolites.</title>
        <authorList>
            <person name="Sorensen T."/>
        </authorList>
    </citation>
    <scope>NUCLEOTIDE SEQUENCE [LARGE SCALE GENOMIC DNA]</scope>
    <source>
        <strain evidence="2 3">CBS 83171</strain>
    </source>
</reference>
<feature type="region of interest" description="Disordered" evidence="1">
    <location>
        <begin position="207"/>
        <end position="259"/>
    </location>
</feature>
<name>A0ABR1U2W9_9PEZI</name>
<proteinExistence type="predicted"/>
<sequence length="333" mass="35691">MVSTGSLELEVLLRYTSGGHVQYKLCDFGPSVLYSPTDDASVSYCGTRGYIAPHTIHYGYLFAFDPKSRPDSKELLESSSRHVDKTVLALATRHDSRPSSSTNETVTAILGSSQPVISDYVEGVPFRPSEHDSGASGQVGEAIPIPSGLHQRDTAQHSDKTDPNQAWIHELDNLSHVDARIDTLVTELESKALSPIRATVPALAMRHDSGNASGGKSESQATKPSFGSGSATKGSFLSSQVSESAKSKNRGASQTTTPVLRSLTVQNEVDAGWPLKTAPFMIPYQKAEQSFPKTSEKRLCGQRAAATSKDHGSLKPCSQNNPRSPPLPKSLSI</sequence>
<dbReference type="SUPFAM" id="SSF56112">
    <property type="entry name" value="Protein kinase-like (PK-like)"/>
    <property type="match status" value="1"/>
</dbReference>
<feature type="region of interest" description="Disordered" evidence="1">
    <location>
        <begin position="124"/>
        <end position="162"/>
    </location>
</feature>
<comment type="caution">
    <text evidence="2">The sequence shown here is derived from an EMBL/GenBank/DDBJ whole genome shotgun (WGS) entry which is preliminary data.</text>
</comment>
<feature type="compositionally biased region" description="Basic and acidic residues" evidence="1">
    <location>
        <begin position="150"/>
        <end position="162"/>
    </location>
</feature>
<dbReference type="Gene3D" id="1.10.510.10">
    <property type="entry name" value="Transferase(Phosphotransferase) domain 1"/>
    <property type="match status" value="1"/>
</dbReference>
<evidence type="ECO:0000256" key="1">
    <source>
        <dbReference type="SAM" id="MobiDB-lite"/>
    </source>
</evidence>
<protein>
    <recommendedName>
        <fullName evidence="4">Protein kinase domain-containing protein</fullName>
    </recommendedName>
</protein>
<dbReference type="InterPro" id="IPR011009">
    <property type="entry name" value="Kinase-like_dom_sf"/>
</dbReference>
<feature type="compositionally biased region" description="Pro residues" evidence="1">
    <location>
        <begin position="323"/>
        <end position="333"/>
    </location>
</feature>
<keyword evidence="3" id="KW-1185">Reference proteome</keyword>
<organism evidence="2 3">
    <name type="scientific">Apiospora saccharicola</name>
    <dbReference type="NCBI Taxonomy" id="335842"/>
    <lineage>
        <taxon>Eukaryota</taxon>
        <taxon>Fungi</taxon>
        <taxon>Dikarya</taxon>
        <taxon>Ascomycota</taxon>
        <taxon>Pezizomycotina</taxon>
        <taxon>Sordariomycetes</taxon>
        <taxon>Xylariomycetidae</taxon>
        <taxon>Amphisphaeriales</taxon>
        <taxon>Apiosporaceae</taxon>
        <taxon>Apiospora</taxon>
    </lineage>
</organism>
<dbReference type="Proteomes" id="UP001446871">
    <property type="component" value="Unassembled WGS sequence"/>
</dbReference>
<gene>
    <name evidence="2" type="ORF">PG996_012553</name>
</gene>
<feature type="region of interest" description="Disordered" evidence="1">
    <location>
        <begin position="289"/>
        <end position="333"/>
    </location>
</feature>
<dbReference type="EMBL" id="JAQQWM010000008">
    <property type="protein sequence ID" value="KAK8053252.1"/>
    <property type="molecule type" value="Genomic_DNA"/>
</dbReference>
<evidence type="ECO:0000313" key="3">
    <source>
        <dbReference type="Proteomes" id="UP001446871"/>
    </source>
</evidence>
<feature type="compositionally biased region" description="Polar residues" evidence="1">
    <location>
        <begin position="210"/>
        <end position="259"/>
    </location>
</feature>
<evidence type="ECO:0008006" key="4">
    <source>
        <dbReference type="Google" id="ProtNLM"/>
    </source>
</evidence>
<evidence type="ECO:0000313" key="2">
    <source>
        <dbReference type="EMBL" id="KAK8053252.1"/>
    </source>
</evidence>
<accession>A0ABR1U2W9</accession>